<feature type="DNA-binding region" description="H-T-H motif" evidence="2">
    <location>
        <begin position="44"/>
        <end position="63"/>
    </location>
</feature>
<comment type="caution">
    <text evidence="4">The sequence shown here is derived from an EMBL/GenBank/DDBJ whole genome shotgun (WGS) entry which is preliminary data.</text>
</comment>
<organism evidence="4 5">
    <name type="scientific">Pseudomonas synxantha</name>
    <dbReference type="NCBI Taxonomy" id="47883"/>
    <lineage>
        <taxon>Bacteria</taxon>
        <taxon>Pseudomonadati</taxon>
        <taxon>Pseudomonadota</taxon>
        <taxon>Gammaproteobacteria</taxon>
        <taxon>Pseudomonadales</taxon>
        <taxon>Pseudomonadaceae</taxon>
        <taxon>Pseudomonas</taxon>
    </lineage>
</organism>
<dbReference type="Proteomes" id="UP000648914">
    <property type="component" value="Unassembled WGS sequence"/>
</dbReference>
<sequence length="228" mass="25183">MPPRQTARITSRKQPQQARSTELVAAILEAAIQVLAKEGATRFTTARVAEKAGVSVGSVYQYFPNKAAILFRLQSDEWQQTTQMLRGILEQSDTPALERLRALVHAFIQSECAEAQMRGALNDAAPLYRDAPEAIEVRAAGEQAFQDFMLELLPDATAPMRKLACDLMLSTLSCVGKEFSTRPRTQEDITMYADTMADMFAAYLTTLRQPDASLCSALPLLDCDMSVK</sequence>
<dbReference type="InterPro" id="IPR040804">
    <property type="entry name" value="TetR_C_18"/>
</dbReference>
<dbReference type="RefSeq" id="WP_198720764.1">
    <property type="nucleotide sequence ID" value="NZ_JAEIKU010000117.1"/>
</dbReference>
<name>A0ABS0USE6_9PSED</name>
<dbReference type="PANTHER" id="PTHR30055:SF201">
    <property type="entry name" value="TRANSCRIPTIONAL REGULATORY PROTEIN"/>
    <property type="match status" value="1"/>
</dbReference>
<dbReference type="InterPro" id="IPR001647">
    <property type="entry name" value="HTH_TetR"/>
</dbReference>
<dbReference type="Pfam" id="PF00440">
    <property type="entry name" value="TetR_N"/>
    <property type="match status" value="1"/>
</dbReference>
<dbReference type="Pfam" id="PF17923">
    <property type="entry name" value="TetR_C_18"/>
    <property type="match status" value="1"/>
</dbReference>
<feature type="domain" description="HTH tetR-type" evidence="3">
    <location>
        <begin position="21"/>
        <end position="81"/>
    </location>
</feature>
<accession>A0ABS0USE6</accession>
<reference evidence="4 5" key="1">
    <citation type="submission" date="2020-12" db="EMBL/GenBank/DDBJ databases">
        <title>Comparative genomic insights into the epidemiology and virulence of plant pathogenic Pseudomonads from Turkey.</title>
        <authorList>
            <person name="Dillon M."/>
            <person name="Ruiz-Bedoya T."/>
            <person name="Bendalovic-Torma C."/>
            <person name="Guttman K.M."/>
            <person name="Kwak H."/>
            <person name="Middleton M.A."/>
            <person name="Wang P.W."/>
            <person name="Horuz S."/>
            <person name="Aysan Y."/>
            <person name="Guttman D.S."/>
        </authorList>
    </citation>
    <scope>NUCLEOTIDE SEQUENCE [LARGE SCALE GENOMIC DNA]</scope>
    <source>
        <strain evidence="4 5">S5_IA_2b</strain>
    </source>
</reference>
<evidence type="ECO:0000259" key="3">
    <source>
        <dbReference type="PROSITE" id="PS50977"/>
    </source>
</evidence>
<keyword evidence="5" id="KW-1185">Reference proteome</keyword>
<dbReference type="InterPro" id="IPR009057">
    <property type="entry name" value="Homeodomain-like_sf"/>
</dbReference>
<dbReference type="PROSITE" id="PS50977">
    <property type="entry name" value="HTH_TETR_2"/>
    <property type="match status" value="1"/>
</dbReference>
<dbReference type="InterPro" id="IPR050109">
    <property type="entry name" value="HTH-type_TetR-like_transc_reg"/>
</dbReference>
<dbReference type="PANTHER" id="PTHR30055">
    <property type="entry name" value="HTH-TYPE TRANSCRIPTIONAL REGULATOR RUTR"/>
    <property type="match status" value="1"/>
</dbReference>
<evidence type="ECO:0000256" key="2">
    <source>
        <dbReference type="PROSITE-ProRule" id="PRU00335"/>
    </source>
</evidence>
<dbReference type="SUPFAM" id="SSF46689">
    <property type="entry name" value="Homeodomain-like"/>
    <property type="match status" value="1"/>
</dbReference>
<evidence type="ECO:0000313" key="4">
    <source>
        <dbReference type="EMBL" id="MBI6567197.1"/>
    </source>
</evidence>
<evidence type="ECO:0000256" key="1">
    <source>
        <dbReference type="ARBA" id="ARBA00023125"/>
    </source>
</evidence>
<gene>
    <name evidence="4" type="ORF">YA0852_24240</name>
</gene>
<dbReference type="EMBL" id="JAEILG010000066">
    <property type="protein sequence ID" value="MBI6567197.1"/>
    <property type="molecule type" value="Genomic_DNA"/>
</dbReference>
<protein>
    <submittedName>
        <fullName evidence="4">TetR family transcriptional regulator</fullName>
    </submittedName>
</protein>
<dbReference type="PRINTS" id="PR00455">
    <property type="entry name" value="HTHTETR"/>
</dbReference>
<dbReference type="Gene3D" id="1.10.357.10">
    <property type="entry name" value="Tetracycline Repressor, domain 2"/>
    <property type="match status" value="1"/>
</dbReference>
<keyword evidence="1 2" id="KW-0238">DNA-binding</keyword>
<proteinExistence type="predicted"/>
<evidence type="ECO:0000313" key="5">
    <source>
        <dbReference type="Proteomes" id="UP000648914"/>
    </source>
</evidence>